<dbReference type="RefSeq" id="WP_307505506.1">
    <property type="nucleotide sequence ID" value="NZ_BAAACE010000021.1"/>
</dbReference>
<dbReference type="GO" id="GO:0008865">
    <property type="term" value="F:fructokinase activity"/>
    <property type="evidence" value="ECO:0007669"/>
    <property type="project" value="UniProtKB-EC"/>
</dbReference>
<dbReference type="SUPFAM" id="SSF53613">
    <property type="entry name" value="Ribokinase-like"/>
    <property type="match status" value="1"/>
</dbReference>
<sequence length="330" mass="36724">MKKILAIGEALIDFIPSKRGCKLKEVPEFKRVVGGAPANVCSVIAKLGKKSSMITQLGNDAFGDLIIDTLNDIGVSTEYIARTNKANTALAFVSLQEDGNRDFSFYRKPSADMLLEDSNVHKRWFNDAYALHFCSVDLIEAPIKYAHKKSIEYALECNCIISFDPNVRLALWDNEEDCRKAILEFMPFAHILKISDEEIEFITGYSNIEDAKKVLFKGNTELVLFTKGAEGAQVITKTNSVTVPAMKVNAVDTTGAGDACIGAFLYKLLEDNISVEEMKKLSVGKLKEYVSFSNAYSGYTTMSKGAIQSYPNKSEIYKYIEKCNLKENNM</sequence>
<dbReference type="PANTHER" id="PTHR43085:SF54">
    <property type="entry name" value="PUTATIVE-RELATED"/>
    <property type="match status" value="1"/>
</dbReference>
<keyword evidence="6" id="KW-1185">Reference proteome</keyword>
<protein>
    <submittedName>
        <fullName evidence="5">Fructokinase</fullName>
        <ecNumber evidence="5">2.7.1.4</ecNumber>
    </submittedName>
</protein>
<reference evidence="5 6" key="1">
    <citation type="submission" date="2023-07" db="EMBL/GenBank/DDBJ databases">
        <title>Genomic Encyclopedia of Type Strains, Phase IV (KMG-IV): sequencing the most valuable type-strain genomes for metagenomic binning, comparative biology and taxonomic classification.</title>
        <authorList>
            <person name="Goeker M."/>
        </authorList>
    </citation>
    <scope>NUCLEOTIDE SEQUENCE [LARGE SCALE GENOMIC DNA]</scope>
    <source>
        <strain evidence="5 6">DSM 15049</strain>
    </source>
</reference>
<evidence type="ECO:0000313" key="6">
    <source>
        <dbReference type="Proteomes" id="UP001232584"/>
    </source>
</evidence>
<dbReference type="Proteomes" id="UP001232584">
    <property type="component" value="Unassembled WGS sequence"/>
</dbReference>
<evidence type="ECO:0000256" key="3">
    <source>
        <dbReference type="ARBA" id="ARBA00022777"/>
    </source>
</evidence>
<comment type="similarity">
    <text evidence="1">Belongs to the carbohydrate kinase PfkB family.</text>
</comment>
<evidence type="ECO:0000256" key="2">
    <source>
        <dbReference type="ARBA" id="ARBA00022679"/>
    </source>
</evidence>
<feature type="domain" description="Carbohydrate kinase PfkB" evidence="4">
    <location>
        <begin position="1"/>
        <end position="312"/>
    </location>
</feature>
<proteinExistence type="inferred from homology"/>
<keyword evidence="3" id="KW-0418">Kinase</keyword>
<evidence type="ECO:0000313" key="5">
    <source>
        <dbReference type="EMBL" id="MDQ0556403.1"/>
    </source>
</evidence>
<dbReference type="EMBL" id="JAUSWG010000005">
    <property type="protein sequence ID" value="MDQ0556403.1"/>
    <property type="molecule type" value="Genomic_DNA"/>
</dbReference>
<comment type="caution">
    <text evidence="5">The sequence shown here is derived from an EMBL/GenBank/DDBJ whole genome shotgun (WGS) entry which is preliminary data.</text>
</comment>
<dbReference type="InterPro" id="IPR002173">
    <property type="entry name" value="Carboh/pur_kinase_PfkB_CS"/>
</dbReference>
<organism evidence="5 6">
    <name type="scientific">Paraclostridium ghonii</name>
    <dbReference type="NCBI Taxonomy" id="29358"/>
    <lineage>
        <taxon>Bacteria</taxon>
        <taxon>Bacillati</taxon>
        <taxon>Bacillota</taxon>
        <taxon>Clostridia</taxon>
        <taxon>Peptostreptococcales</taxon>
        <taxon>Peptostreptococcaceae</taxon>
        <taxon>Paraclostridium</taxon>
    </lineage>
</organism>
<name>A0ABU0N0K7_9FIRM</name>
<dbReference type="InterPro" id="IPR011611">
    <property type="entry name" value="PfkB_dom"/>
</dbReference>
<gene>
    <name evidence="5" type="ORF">QOZ92_001517</name>
</gene>
<dbReference type="PROSITE" id="PS00584">
    <property type="entry name" value="PFKB_KINASES_2"/>
    <property type="match status" value="1"/>
</dbReference>
<dbReference type="InterPro" id="IPR029056">
    <property type="entry name" value="Ribokinase-like"/>
</dbReference>
<dbReference type="InterPro" id="IPR050306">
    <property type="entry name" value="PfkB_Carbo_kinase"/>
</dbReference>
<keyword evidence="2 5" id="KW-0808">Transferase</keyword>
<dbReference type="Gene3D" id="3.40.1190.20">
    <property type="match status" value="1"/>
</dbReference>
<dbReference type="EC" id="2.7.1.4" evidence="5"/>
<dbReference type="CDD" id="cd01167">
    <property type="entry name" value="bac_FRK"/>
    <property type="match status" value="1"/>
</dbReference>
<evidence type="ECO:0000256" key="1">
    <source>
        <dbReference type="ARBA" id="ARBA00010688"/>
    </source>
</evidence>
<accession>A0ABU0N0K7</accession>
<dbReference type="PANTHER" id="PTHR43085">
    <property type="entry name" value="HEXOKINASE FAMILY MEMBER"/>
    <property type="match status" value="1"/>
</dbReference>
<evidence type="ECO:0000259" key="4">
    <source>
        <dbReference type="Pfam" id="PF00294"/>
    </source>
</evidence>
<dbReference type="Pfam" id="PF00294">
    <property type="entry name" value="PfkB"/>
    <property type="match status" value="1"/>
</dbReference>